<keyword evidence="2" id="KW-0472">Membrane</keyword>
<sequence length="183" mass="21281">MRKETDKLDQFIKDNKSDFESDFNPENNWNKIESKISKNKNQNNSVWMIAASIVLLLSLGWLIYDRAQLTDKINELESLSVNNKPYSEIESYYQQNIEEKTALVNQISTTKNIEVNTDLKSLNKKYEELKAKVKEQGGHPQVVNAMIQNLQTQIEILEQQLNILQDIQEYSQNENQENNAISI</sequence>
<dbReference type="EMBL" id="CP129971">
    <property type="protein sequence ID" value="WMN11355.1"/>
    <property type="molecule type" value="Genomic_DNA"/>
</dbReference>
<feature type="coiled-coil region" evidence="1">
    <location>
        <begin position="112"/>
        <end position="167"/>
    </location>
</feature>
<dbReference type="Proteomes" id="UP001230496">
    <property type="component" value="Chromosome"/>
</dbReference>
<evidence type="ECO:0000313" key="3">
    <source>
        <dbReference type="EMBL" id="WMN11355.1"/>
    </source>
</evidence>
<keyword evidence="2" id="KW-0812">Transmembrane</keyword>
<evidence type="ECO:0000313" key="4">
    <source>
        <dbReference type="Proteomes" id="UP001230496"/>
    </source>
</evidence>
<gene>
    <name evidence="3" type="ORF">QYS49_38085</name>
</gene>
<dbReference type="AlphaFoldDB" id="A0AA51REB3"/>
<evidence type="ECO:0000256" key="1">
    <source>
        <dbReference type="SAM" id="Coils"/>
    </source>
</evidence>
<keyword evidence="1" id="KW-0175">Coiled coil</keyword>
<protein>
    <submittedName>
        <fullName evidence="3">Uncharacterized protein</fullName>
    </submittedName>
</protein>
<keyword evidence="2" id="KW-1133">Transmembrane helix</keyword>
<reference evidence="3 4" key="1">
    <citation type="submission" date="2023-08" db="EMBL/GenBank/DDBJ databases">
        <title>Comparative genomics and taxonomic characterization of three novel marine species of genus Marivirga.</title>
        <authorList>
            <person name="Muhammad N."/>
            <person name="Kim S.-G."/>
        </authorList>
    </citation>
    <scope>NUCLEOTIDE SEQUENCE [LARGE SCALE GENOMIC DNA]</scope>
    <source>
        <strain evidence="3 4">BDSF4-3</strain>
    </source>
</reference>
<proteinExistence type="predicted"/>
<dbReference type="KEGG" id="msaa:QYS49_38085"/>
<feature type="transmembrane region" description="Helical" evidence="2">
    <location>
        <begin position="45"/>
        <end position="64"/>
    </location>
</feature>
<evidence type="ECO:0000256" key="2">
    <source>
        <dbReference type="SAM" id="Phobius"/>
    </source>
</evidence>
<organism evidence="3 4">
    <name type="scientific">Marivirga salinarum</name>
    <dbReference type="NCBI Taxonomy" id="3059078"/>
    <lineage>
        <taxon>Bacteria</taxon>
        <taxon>Pseudomonadati</taxon>
        <taxon>Bacteroidota</taxon>
        <taxon>Cytophagia</taxon>
        <taxon>Cytophagales</taxon>
        <taxon>Marivirgaceae</taxon>
        <taxon>Marivirga</taxon>
    </lineage>
</organism>
<accession>A0AA51REB3</accession>
<dbReference type="RefSeq" id="WP_308348422.1">
    <property type="nucleotide sequence ID" value="NZ_CP129971.1"/>
</dbReference>
<name>A0AA51REB3_9BACT</name>
<keyword evidence="4" id="KW-1185">Reference proteome</keyword>